<evidence type="ECO:0000256" key="2">
    <source>
        <dbReference type="ARBA" id="ARBA00022723"/>
    </source>
</evidence>
<name>A0A417YXL6_9MICO</name>
<dbReference type="SMART" id="SM00947">
    <property type="entry name" value="Pro_CA"/>
    <property type="match status" value="1"/>
</dbReference>
<evidence type="ECO:0000256" key="6">
    <source>
        <dbReference type="ARBA" id="ARBA00048348"/>
    </source>
</evidence>
<gene>
    <name evidence="9" type="ORF">D1832_14810</name>
</gene>
<dbReference type="FunFam" id="3.40.1050.10:FF:000001">
    <property type="entry name" value="Carbonic anhydrase"/>
    <property type="match status" value="1"/>
</dbReference>
<dbReference type="EC" id="4.2.1.1" evidence="8"/>
<organism evidence="9 10">
    <name type="scientific">Dermacoccus abyssi</name>
    <dbReference type="NCBI Taxonomy" id="322596"/>
    <lineage>
        <taxon>Bacteria</taxon>
        <taxon>Bacillati</taxon>
        <taxon>Actinomycetota</taxon>
        <taxon>Actinomycetes</taxon>
        <taxon>Micrococcales</taxon>
        <taxon>Dermacoccaceae</taxon>
        <taxon>Dermacoccus</taxon>
    </lineage>
</organism>
<feature type="binding site" evidence="7">
    <location>
        <position position="107"/>
    </location>
    <ligand>
        <name>Zn(2+)</name>
        <dbReference type="ChEBI" id="CHEBI:29105"/>
    </ligand>
</feature>
<dbReference type="GO" id="GO:0008270">
    <property type="term" value="F:zinc ion binding"/>
    <property type="evidence" value="ECO:0007669"/>
    <property type="project" value="UniProtKB-UniRule"/>
</dbReference>
<reference evidence="9 10" key="1">
    <citation type="submission" date="2018-08" db="EMBL/GenBank/DDBJ databases">
        <title>Whole genome sequence analysis of Dermacoccus abyssi bacteria isolated from Deep Mariana trench Micromonospora spp reveals genes involved in the environmental adaptation and production of secondary metabolites.</title>
        <authorList>
            <person name="Abdel-Mageed W.M."/>
            <person name="Lehri B."/>
            <person name="Nouioui I."/>
            <person name="Goodfellow I."/>
            <person name="Jaspars M."/>
            <person name="Karlyshev A."/>
        </authorList>
    </citation>
    <scope>NUCLEOTIDE SEQUENCE [LARGE SCALE GENOMIC DNA]</scope>
    <source>
        <strain evidence="9 10">MT1.1</strain>
    </source>
</reference>
<dbReference type="SUPFAM" id="SSF53056">
    <property type="entry name" value="beta-carbonic anhydrase, cab"/>
    <property type="match status" value="1"/>
</dbReference>
<protein>
    <recommendedName>
        <fullName evidence="8">Carbonic anhydrase</fullName>
        <ecNumber evidence="8">4.2.1.1</ecNumber>
    </recommendedName>
    <alternativeName>
        <fullName evidence="8">Carbonate dehydratase</fullName>
    </alternativeName>
</protein>
<dbReference type="InterPro" id="IPR036874">
    <property type="entry name" value="Carbonic_anhydrase_sf"/>
</dbReference>
<dbReference type="GO" id="GO:0015976">
    <property type="term" value="P:carbon utilization"/>
    <property type="evidence" value="ECO:0007669"/>
    <property type="project" value="InterPro"/>
</dbReference>
<feature type="binding site" evidence="7">
    <location>
        <position position="48"/>
    </location>
    <ligand>
        <name>Zn(2+)</name>
        <dbReference type="ChEBI" id="CHEBI:29105"/>
    </ligand>
</feature>
<dbReference type="PROSITE" id="PS00704">
    <property type="entry name" value="PROK_CO2_ANHYDRASE_1"/>
    <property type="match status" value="1"/>
</dbReference>
<dbReference type="Pfam" id="PF00484">
    <property type="entry name" value="Pro_CA"/>
    <property type="match status" value="1"/>
</dbReference>
<dbReference type="PANTHER" id="PTHR11002">
    <property type="entry name" value="CARBONIC ANHYDRASE"/>
    <property type="match status" value="1"/>
</dbReference>
<dbReference type="InterPro" id="IPR001765">
    <property type="entry name" value="Carbonic_anhydrase"/>
</dbReference>
<comment type="function">
    <text evidence="8">Reversible hydration of carbon dioxide.</text>
</comment>
<evidence type="ECO:0000313" key="10">
    <source>
        <dbReference type="Proteomes" id="UP000285376"/>
    </source>
</evidence>
<dbReference type="PANTHER" id="PTHR11002:SF76">
    <property type="entry name" value="CARBONIC ANHYDRASE"/>
    <property type="match status" value="1"/>
</dbReference>
<accession>A0A417YXL6</accession>
<proteinExistence type="inferred from homology"/>
<dbReference type="AlphaFoldDB" id="A0A417YXL6"/>
<dbReference type="InterPro" id="IPR015892">
    <property type="entry name" value="Carbonic_anhydrase_CS"/>
</dbReference>
<dbReference type="GO" id="GO:0004089">
    <property type="term" value="F:carbonate dehydratase activity"/>
    <property type="evidence" value="ECO:0007669"/>
    <property type="project" value="UniProtKB-UniRule"/>
</dbReference>
<keyword evidence="4 8" id="KW-0456">Lyase</keyword>
<feature type="binding site" evidence="7">
    <location>
        <position position="104"/>
    </location>
    <ligand>
        <name>Zn(2+)</name>
        <dbReference type="ChEBI" id="CHEBI:29105"/>
    </ligand>
</feature>
<sequence length="214" mass="23711">MNWSSTVSDIALLLENNTAWSKARTAADPDFFTRLSTQQAPDYLWIGCSDSRVPANQIIGLDPGEVFVHRNIANVVPHADHNSHSVIQYAVEVLKVSDIIVCGHYGCGGVAAAKNGTRIGLIDNWLRYIQDVYARHRAEVDALPEEQALRRLCELNAITQAEHLTHTPIIRDAWERHDGPTVHAWIYGLDDGRIHPLHSFTPDTAATHARAGVV</sequence>
<keyword evidence="3 7" id="KW-0862">Zinc</keyword>
<dbReference type="Gene3D" id="3.40.1050.10">
    <property type="entry name" value="Carbonic anhydrase"/>
    <property type="match status" value="1"/>
</dbReference>
<feature type="binding site" evidence="7">
    <location>
        <position position="50"/>
    </location>
    <ligand>
        <name>Zn(2+)</name>
        <dbReference type="ChEBI" id="CHEBI:29105"/>
    </ligand>
</feature>
<evidence type="ECO:0000256" key="3">
    <source>
        <dbReference type="ARBA" id="ARBA00022833"/>
    </source>
</evidence>
<comment type="function">
    <text evidence="5">Catalyzes the reversible hydration of carbon dioxide to form bicarbonate.</text>
</comment>
<evidence type="ECO:0000256" key="4">
    <source>
        <dbReference type="ARBA" id="ARBA00023239"/>
    </source>
</evidence>
<dbReference type="Proteomes" id="UP000285376">
    <property type="component" value="Unassembled WGS sequence"/>
</dbReference>
<comment type="catalytic activity">
    <reaction evidence="6 8">
        <text>hydrogencarbonate + H(+) = CO2 + H2O</text>
        <dbReference type="Rhea" id="RHEA:10748"/>
        <dbReference type="ChEBI" id="CHEBI:15377"/>
        <dbReference type="ChEBI" id="CHEBI:15378"/>
        <dbReference type="ChEBI" id="CHEBI:16526"/>
        <dbReference type="ChEBI" id="CHEBI:17544"/>
        <dbReference type="EC" id="4.2.1.1"/>
    </reaction>
</comment>
<comment type="cofactor">
    <cofactor evidence="7">
        <name>Zn(2+)</name>
        <dbReference type="ChEBI" id="CHEBI:29105"/>
    </cofactor>
    <text evidence="7">Binds 1 zinc ion per subunit.</text>
</comment>
<evidence type="ECO:0000256" key="8">
    <source>
        <dbReference type="RuleBase" id="RU003956"/>
    </source>
</evidence>
<dbReference type="CDD" id="cd00883">
    <property type="entry name" value="beta_CA_cladeA"/>
    <property type="match status" value="1"/>
</dbReference>
<evidence type="ECO:0000256" key="1">
    <source>
        <dbReference type="ARBA" id="ARBA00006217"/>
    </source>
</evidence>
<keyword evidence="2 7" id="KW-0479">Metal-binding</keyword>
<comment type="caution">
    <text evidence="9">The sequence shown here is derived from an EMBL/GenBank/DDBJ whole genome shotgun (WGS) entry which is preliminary data.</text>
</comment>
<evidence type="ECO:0000256" key="7">
    <source>
        <dbReference type="PIRSR" id="PIRSR601765-1"/>
    </source>
</evidence>
<evidence type="ECO:0000256" key="5">
    <source>
        <dbReference type="ARBA" id="ARBA00024993"/>
    </source>
</evidence>
<evidence type="ECO:0000313" key="9">
    <source>
        <dbReference type="EMBL" id="RHW42522.1"/>
    </source>
</evidence>
<dbReference type="EMBL" id="QWLM01000031">
    <property type="protein sequence ID" value="RHW42522.1"/>
    <property type="molecule type" value="Genomic_DNA"/>
</dbReference>
<comment type="similarity">
    <text evidence="1 8">Belongs to the beta-class carbonic anhydrase family.</text>
</comment>
<dbReference type="PROSITE" id="PS00705">
    <property type="entry name" value="PROK_CO2_ANHYDRASE_2"/>
    <property type="match status" value="1"/>
</dbReference>